<dbReference type="Proteomes" id="UP001139125">
    <property type="component" value="Unassembled WGS sequence"/>
</dbReference>
<evidence type="ECO:0000313" key="3">
    <source>
        <dbReference type="Proteomes" id="UP001139125"/>
    </source>
</evidence>
<dbReference type="PANTHER" id="PTHR33990">
    <property type="entry name" value="PROTEIN YJDN-RELATED"/>
    <property type="match status" value="1"/>
</dbReference>
<dbReference type="AlphaFoldDB" id="A0A9X2L0Y8"/>
<keyword evidence="3" id="KW-1185">Reference proteome</keyword>
<dbReference type="Pfam" id="PF06983">
    <property type="entry name" value="3-dmu-9_3-mt"/>
    <property type="match status" value="1"/>
</dbReference>
<sequence>MKTLVPYLFFRGNCEEAMNYYKECLDGEITALQRFGDTEMPVDDDHKQKIMHGELKADGIQMMFSDGAPHKDITEGDNVQLNINIDSEEEQDRLFELLSEGGEVTMPLETTFWGARYGMLKDKFGIRWMLNCELGE</sequence>
<feature type="domain" description="PhnB-like" evidence="1">
    <location>
        <begin position="4"/>
        <end position="129"/>
    </location>
</feature>
<protein>
    <submittedName>
        <fullName evidence="2">VOC family protein</fullName>
    </submittedName>
</protein>
<dbReference type="InterPro" id="IPR029068">
    <property type="entry name" value="Glyas_Bleomycin-R_OHBP_Dase"/>
</dbReference>
<accession>A0A9X2L0Y8</accession>
<name>A0A9X2L0Y8_9BACT</name>
<dbReference type="RefSeq" id="WP_255132248.1">
    <property type="nucleotide sequence ID" value="NZ_JANDBC010000001.1"/>
</dbReference>
<evidence type="ECO:0000313" key="2">
    <source>
        <dbReference type="EMBL" id="MCP9290301.1"/>
    </source>
</evidence>
<organism evidence="2 3">
    <name type="scientific">Gracilimonas sediminicola</name>
    <dbReference type="NCBI Taxonomy" id="2952158"/>
    <lineage>
        <taxon>Bacteria</taxon>
        <taxon>Pseudomonadati</taxon>
        <taxon>Balneolota</taxon>
        <taxon>Balneolia</taxon>
        <taxon>Balneolales</taxon>
        <taxon>Balneolaceae</taxon>
        <taxon>Gracilimonas</taxon>
    </lineage>
</organism>
<comment type="caution">
    <text evidence="2">The sequence shown here is derived from an EMBL/GenBank/DDBJ whole genome shotgun (WGS) entry which is preliminary data.</text>
</comment>
<reference evidence="2" key="1">
    <citation type="submission" date="2022-06" db="EMBL/GenBank/DDBJ databases">
        <title>Gracilimonas sp. CAU 1638 isolated from sea sediment.</title>
        <authorList>
            <person name="Kim W."/>
        </authorList>
    </citation>
    <scope>NUCLEOTIDE SEQUENCE</scope>
    <source>
        <strain evidence="2">CAU 1638</strain>
    </source>
</reference>
<evidence type="ECO:0000259" key="1">
    <source>
        <dbReference type="Pfam" id="PF06983"/>
    </source>
</evidence>
<dbReference type="SUPFAM" id="SSF54593">
    <property type="entry name" value="Glyoxalase/Bleomycin resistance protein/Dihydroxybiphenyl dioxygenase"/>
    <property type="match status" value="1"/>
</dbReference>
<dbReference type="PANTHER" id="PTHR33990:SF1">
    <property type="entry name" value="PROTEIN YJDN"/>
    <property type="match status" value="1"/>
</dbReference>
<gene>
    <name evidence="2" type="ORF">NM125_01760</name>
</gene>
<dbReference type="CDD" id="cd06588">
    <property type="entry name" value="PhnB_like"/>
    <property type="match status" value="1"/>
</dbReference>
<dbReference type="InterPro" id="IPR028973">
    <property type="entry name" value="PhnB-like"/>
</dbReference>
<dbReference type="Gene3D" id="3.10.180.10">
    <property type="entry name" value="2,3-Dihydroxybiphenyl 1,2-Dioxygenase, domain 1"/>
    <property type="match status" value="1"/>
</dbReference>
<dbReference type="EMBL" id="JANDBC010000001">
    <property type="protein sequence ID" value="MCP9290301.1"/>
    <property type="molecule type" value="Genomic_DNA"/>
</dbReference>
<proteinExistence type="predicted"/>